<reference evidence="2" key="1">
    <citation type="journal article" date="2011" name="PLoS Genet.">
        <title>Genomic analysis of the necrotrophic fungal pathogens Sclerotinia sclerotiorum and Botrytis cinerea.</title>
        <authorList>
            <person name="Amselem J."/>
            <person name="Cuomo C.A."/>
            <person name="van Kan J.A."/>
            <person name="Viaud M."/>
            <person name="Benito E.P."/>
            <person name="Couloux A."/>
            <person name="Coutinho P.M."/>
            <person name="de Vries R.P."/>
            <person name="Dyer P.S."/>
            <person name="Fillinger S."/>
            <person name="Fournier E."/>
            <person name="Gout L."/>
            <person name="Hahn M."/>
            <person name="Kohn L."/>
            <person name="Lapalu N."/>
            <person name="Plummer K.M."/>
            <person name="Pradier J.M."/>
            <person name="Quevillon E."/>
            <person name="Sharon A."/>
            <person name="Simon A."/>
            <person name="ten Have A."/>
            <person name="Tudzynski B."/>
            <person name="Tudzynski P."/>
            <person name="Wincker P."/>
            <person name="Andrew M."/>
            <person name="Anthouard V."/>
            <person name="Beever R.E."/>
            <person name="Beffa R."/>
            <person name="Benoit I."/>
            <person name="Bouzid O."/>
            <person name="Brault B."/>
            <person name="Chen Z."/>
            <person name="Choquer M."/>
            <person name="Collemare J."/>
            <person name="Cotton P."/>
            <person name="Danchin E.G."/>
            <person name="Da Silva C."/>
            <person name="Gautier A."/>
            <person name="Giraud C."/>
            <person name="Giraud T."/>
            <person name="Gonzalez C."/>
            <person name="Grossetete S."/>
            <person name="Guldener U."/>
            <person name="Henrissat B."/>
            <person name="Howlett B.J."/>
            <person name="Kodira C."/>
            <person name="Kretschmer M."/>
            <person name="Lappartient A."/>
            <person name="Leroch M."/>
            <person name="Levis C."/>
            <person name="Mauceli E."/>
            <person name="Neuveglise C."/>
            <person name="Oeser B."/>
            <person name="Pearson M."/>
            <person name="Poulain J."/>
            <person name="Poussereau N."/>
            <person name="Quesneville H."/>
            <person name="Rascle C."/>
            <person name="Schumacher J."/>
            <person name="Segurens B."/>
            <person name="Sexton A."/>
            <person name="Silva E."/>
            <person name="Sirven C."/>
            <person name="Soanes D.M."/>
            <person name="Talbot N.J."/>
            <person name="Templeton M."/>
            <person name="Yandava C."/>
            <person name="Yarden O."/>
            <person name="Zeng Q."/>
            <person name="Rollins J.A."/>
            <person name="Lebrun M.H."/>
            <person name="Dickman M."/>
        </authorList>
    </citation>
    <scope>NUCLEOTIDE SEQUENCE [LARGE SCALE GENOMIC DNA]</scope>
    <source>
        <strain evidence="2">T4</strain>
    </source>
</reference>
<accession>G2YS89</accession>
<dbReference type="STRING" id="999810.G2YS89"/>
<dbReference type="Proteomes" id="UP000008177">
    <property type="component" value="Unplaced contigs"/>
</dbReference>
<name>G2YS89_BOTF4</name>
<dbReference type="AlphaFoldDB" id="G2YS89"/>
<organism evidence="1 2">
    <name type="scientific">Botryotinia fuckeliana (strain T4)</name>
    <name type="common">Noble rot fungus</name>
    <name type="synonym">Botrytis cinerea</name>
    <dbReference type="NCBI Taxonomy" id="999810"/>
    <lineage>
        <taxon>Eukaryota</taxon>
        <taxon>Fungi</taxon>
        <taxon>Dikarya</taxon>
        <taxon>Ascomycota</taxon>
        <taxon>Pezizomycotina</taxon>
        <taxon>Leotiomycetes</taxon>
        <taxon>Helotiales</taxon>
        <taxon>Sclerotiniaceae</taxon>
        <taxon>Botrytis</taxon>
    </lineage>
</organism>
<dbReference type="InParanoid" id="G2YS89"/>
<dbReference type="HOGENOM" id="CLU_2757518_0_0_1"/>
<evidence type="ECO:0000313" key="1">
    <source>
        <dbReference type="EMBL" id="CCD54487.1"/>
    </source>
</evidence>
<proteinExistence type="predicted"/>
<dbReference type="EMBL" id="FQ790351">
    <property type="protein sequence ID" value="CCD54487.1"/>
    <property type="molecule type" value="Genomic_DNA"/>
</dbReference>
<gene>
    <name evidence="1" type="ORF">BofuT4_uP125350.1</name>
</gene>
<evidence type="ECO:0000313" key="2">
    <source>
        <dbReference type="Proteomes" id="UP000008177"/>
    </source>
</evidence>
<sequence length="70" mass="7770">MGDLEIYEGPFLGLAPFLYIVGRIPPTTSAKAFCSVRPRSEDAILEGDVVYIAEPTSDNVKRNQGLIYFF</sequence>
<protein>
    <submittedName>
        <fullName evidence="1">Uncharacterized protein</fullName>
    </submittedName>
</protein>